<evidence type="ECO:0000259" key="4">
    <source>
        <dbReference type="Pfam" id="PF09094"/>
    </source>
</evidence>
<gene>
    <name evidence="6" type="primary">amyA</name>
    <name evidence="6" type="ORF">FF011L_10450</name>
</gene>
<dbReference type="KEGG" id="rml:FF011L_10450"/>
<dbReference type="GO" id="GO:0030246">
    <property type="term" value="F:carbohydrate binding"/>
    <property type="evidence" value="ECO:0007669"/>
    <property type="project" value="InterPro"/>
</dbReference>
<dbReference type="SUPFAM" id="SSF74650">
    <property type="entry name" value="Galactose mutarotase-like"/>
    <property type="match status" value="1"/>
</dbReference>
<evidence type="ECO:0000313" key="6">
    <source>
        <dbReference type="EMBL" id="QDS92303.1"/>
    </source>
</evidence>
<keyword evidence="6" id="KW-0326">Glycosidase</keyword>
<protein>
    <submittedName>
        <fullName evidence="6">Alpha-amylase 1</fullName>
        <ecNumber evidence="6">3.2.1.1</ecNumber>
    </submittedName>
</protein>
<evidence type="ECO:0000313" key="7">
    <source>
        <dbReference type="Proteomes" id="UP000320672"/>
    </source>
</evidence>
<dbReference type="CDD" id="cd10793">
    <property type="entry name" value="GH57N_TLGT_like"/>
    <property type="match status" value="1"/>
</dbReference>
<evidence type="ECO:0000259" key="3">
    <source>
        <dbReference type="Pfam" id="PF03065"/>
    </source>
</evidence>
<dbReference type="Pfam" id="PF03065">
    <property type="entry name" value="Glyco_hydro_57"/>
    <property type="match status" value="1"/>
</dbReference>
<evidence type="ECO:0000259" key="5">
    <source>
        <dbReference type="Pfam" id="PF09095"/>
    </source>
</evidence>
<dbReference type="EMBL" id="CP036262">
    <property type="protein sequence ID" value="QDS92303.1"/>
    <property type="molecule type" value="Genomic_DNA"/>
</dbReference>
<accession>A0A517MBQ0</accession>
<comment type="similarity">
    <text evidence="1">Belongs to the glycosyl hydrolase 57 family.</text>
</comment>
<dbReference type="PANTHER" id="PTHR41695:SF1">
    <property type="entry name" value="1,4-ALPHA-GLUCAN BRANCHING ENZYME TK1436"/>
    <property type="match status" value="1"/>
</dbReference>
<dbReference type="Pfam" id="PF09095">
    <property type="entry name" value="AmyA-gluTrfs_C"/>
    <property type="match status" value="1"/>
</dbReference>
<dbReference type="InterPro" id="IPR014718">
    <property type="entry name" value="GH-type_carb-bd"/>
</dbReference>
<keyword evidence="7" id="KW-1185">Reference proteome</keyword>
<dbReference type="GO" id="GO:0004556">
    <property type="term" value="F:alpha-amylase activity"/>
    <property type="evidence" value="ECO:0007669"/>
    <property type="project" value="UniProtKB-EC"/>
</dbReference>
<dbReference type="InterPro" id="IPR011013">
    <property type="entry name" value="Gal_mutarotase_sf_dom"/>
</dbReference>
<dbReference type="PANTHER" id="PTHR41695">
    <property type="entry name" value="1,4-ALPHA-GLUCAN BRANCHING ENZYME RV3031-RELATED"/>
    <property type="match status" value="1"/>
</dbReference>
<dbReference type="InterPro" id="IPR015178">
    <property type="entry name" value="A-amylase/a-glucTrfase_central"/>
</dbReference>
<dbReference type="GO" id="GO:0005576">
    <property type="term" value="C:extracellular region"/>
    <property type="evidence" value="ECO:0007669"/>
    <property type="project" value="TreeGrafter"/>
</dbReference>
<feature type="domain" description="Glycoside hydrolase family 57 N-terminal" evidence="3">
    <location>
        <begin position="20"/>
        <end position="282"/>
    </location>
</feature>
<evidence type="ECO:0000256" key="1">
    <source>
        <dbReference type="ARBA" id="ARBA00006821"/>
    </source>
</evidence>
<dbReference type="Proteomes" id="UP000320672">
    <property type="component" value="Chromosome"/>
</dbReference>
<dbReference type="Gene3D" id="2.70.98.10">
    <property type="match status" value="1"/>
</dbReference>
<dbReference type="GO" id="GO:0003844">
    <property type="term" value="F:1,4-alpha-glucan branching enzyme activity"/>
    <property type="evidence" value="ECO:0007669"/>
    <property type="project" value="InterPro"/>
</dbReference>
<feature type="domain" description="Alpha-amylase/4-alpha-glucanotransferase central" evidence="4">
    <location>
        <begin position="325"/>
        <end position="407"/>
    </location>
</feature>
<dbReference type="Pfam" id="PF09094">
    <property type="entry name" value="AmyA-A_glucT_m"/>
    <property type="match status" value="1"/>
</dbReference>
<dbReference type="InterPro" id="IPR028995">
    <property type="entry name" value="Glyco_hydro_57/38_cen_sf"/>
</dbReference>
<organism evidence="6 7">
    <name type="scientific">Roseimaritima multifibrata</name>
    <dbReference type="NCBI Taxonomy" id="1930274"/>
    <lineage>
        <taxon>Bacteria</taxon>
        <taxon>Pseudomonadati</taxon>
        <taxon>Planctomycetota</taxon>
        <taxon>Planctomycetia</taxon>
        <taxon>Pirellulales</taxon>
        <taxon>Pirellulaceae</taxon>
        <taxon>Roseimaritima</taxon>
    </lineage>
</organism>
<dbReference type="SUPFAM" id="SSF88713">
    <property type="entry name" value="Glycoside hydrolase/deacetylase"/>
    <property type="match status" value="1"/>
</dbReference>
<dbReference type="InterPro" id="IPR004300">
    <property type="entry name" value="Glyco_hydro_57_N"/>
</dbReference>
<dbReference type="AlphaFoldDB" id="A0A517MBQ0"/>
<dbReference type="EC" id="3.2.1.1" evidence="6"/>
<dbReference type="GO" id="GO:0030979">
    <property type="term" value="P:alpha-glucan biosynthetic process"/>
    <property type="evidence" value="ECO:0007669"/>
    <property type="project" value="InterPro"/>
</dbReference>
<dbReference type="InterPro" id="IPR011330">
    <property type="entry name" value="Glyco_hydro/deAcase_b/a-brl"/>
</dbReference>
<keyword evidence="6" id="KW-0378">Hydrolase</keyword>
<sequence length="734" mass="83337">MDRHSQSLAVNMQPHVHLCLVLHNHQPIGNFDGIFEAAYQDSYLPFLEVFEPYERLNLSLHTSGPLMLWLADHHPEYIDRVRALVEAGRIEIVGGPQYEPIMTMLPQRDQIGQIQSYAQWLRRKFGVTPAGMWTPERVWESGLTASVAQAGIQYTVLDDFHFRAAGVTQEEMTGYFLTEDDGHMLRIFPGSERLRYSIPFLAADETIRYCREVAEQHPGAVLTFGDDGEKFGTWPDTQAHVYERGWLRSFFNALSDNAEWLHATTLAQAVAQTKPVGKVYLPDSSYREMSEWALPVEQQQSLDDVIHDFEGDPRWDSLKAFVRGGYWRNFKVKYAETNEMYARMMDVSRRLAEAREEGLDAGELAVAQDHLYRGQCNCPYWHGAFGGVYLPHLRNAIYQHLIEADSILERAARGPHSRWAEGTAEDYDFDGQNEVRMSTDQMVAWVSPGRGGRIVEWDLRAISHNLLATMQRRPEAYHRKVLTGPNATEGEVASIHDRVVFKQEGLEQRLQYDRFPRKSLMDHFYDEQTTLSAVQNNDAQERGDFVDLPFQAKLRRASDRVQLRMHREGNAWGIPLTITKAITMTAGSDTVEITYLLENLPPGQVMHFGIEFNFAGLPSGADDRFFTDAAGNRLGQLGESQDLSDTTGLMLSDQWLGIDIGLDIDRPSGIWAFPIETVSQSEGGFELVHQSVCVQPHWLVSGDAEGRWAVKMWVQNRCRNSTAIESSSTQTTTV</sequence>
<evidence type="ECO:0000256" key="2">
    <source>
        <dbReference type="ARBA" id="ARBA00023277"/>
    </source>
</evidence>
<reference evidence="6 7" key="1">
    <citation type="submission" date="2019-02" db="EMBL/GenBank/DDBJ databases">
        <title>Deep-cultivation of Planctomycetes and their phenomic and genomic characterization uncovers novel biology.</title>
        <authorList>
            <person name="Wiegand S."/>
            <person name="Jogler M."/>
            <person name="Boedeker C."/>
            <person name="Pinto D."/>
            <person name="Vollmers J."/>
            <person name="Rivas-Marin E."/>
            <person name="Kohn T."/>
            <person name="Peeters S.H."/>
            <person name="Heuer A."/>
            <person name="Rast P."/>
            <person name="Oberbeckmann S."/>
            <person name="Bunk B."/>
            <person name="Jeske O."/>
            <person name="Meyerdierks A."/>
            <person name="Storesund J.E."/>
            <person name="Kallscheuer N."/>
            <person name="Luecker S."/>
            <person name="Lage O.M."/>
            <person name="Pohl T."/>
            <person name="Merkel B.J."/>
            <person name="Hornburger P."/>
            <person name="Mueller R.-W."/>
            <person name="Bruemmer F."/>
            <person name="Labrenz M."/>
            <person name="Spormann A.M."/>
            <person name="Op den Camp H."/>
            <person name="Overmann J."/>
            <person name="Amann R."/>
            <person name="Jetten M.S.M."/>
            <person name="Mascher T."/>
            <person name="Medema M.H."/>
            <person name="Devos D.P."/>
            <person name="Kaster A.-K."/>
            <person name="Ovreas L."/>
            <person name="Rohde M."/>
            <person name="Galperin M.Y."/>
            <person name="Jogler C."/>
        </authorList>
    </citation>
    <scope>NUCLEOTIDE SEQUENCE [LARGE SCALE GENOMIC DNA]</scope>
    <source>
        <strain evidence="6 7">FF011L</strain>
    </source>
</reference>
<name>A0A517MBQ0_9BACT</name>
<dbReference type="SUPFAM" id="SSF88688">
    <property type="entry name" value="Families 57/38 glycoside transferase middle domain"/>
    <property type="match status" value="1"/>
</dbReference>
<dbReference type="InterPro" id="IPR040042">
    <property type="entry name" value="Branching_enz_MT3115-like"/>
</dbReference>
<keyword evidence="2" id="KW-0119">Carbohydrate metabolism</keyword>
<dbReference type="Gene3D" id="3.20.110.20">
    <property type="match status" value="1"/>
</dbReference>
<dbReference type="InterPro" id="IPR015179">
    <property type="entry name" value="A-amylase/a-glucTrfase_C"/>
</dbReference>
<feature type="domain" description="Alpha-amylase/4-alpha-glucanotransferase C-terminal" evidence="5">
    <location>
        <begin position="426"/>
        <end position="712"/>
    </location>
</feature>
<proteinExistence type="inferred from homology"/>